<dbReference type="EMBL" id="JAYKXP010000186">
    <property type="protein sequence ID" value="KAK7020603.1"/>
    <property type="molecule type" value="Genomic_DNA"/>
</dbReference>
<evidence type="ECO:0000256" key="1">
    <source>
        <dbReference type="SAM" id="MobiDB-lite"/>
    </source>
</evidence>
<accession>A0AAW0B4Z0</accession>
<dbReference type="AlphaFoldDB" id="A0AAW0B4Z0"/>
<name>A0AAW0B4Z0_9AGAR</name>
<sequence length="163" mass="17380">MHQRPPPAAPPHPHVPSLPPGQRYGHEPQHRAMSIPYQGLNGRGPIGFPPPVHYSNGGGPPGGYGGGPAPAPAPGRYDPRLPRASSLARNGPYGGRGRGRGRNGVGRPPPPAQRNTGPNPGPGRRRQVYLRGLLILKEGMHQYLHRRREVGSLMTEAAERGQG</sequence>
<protein>
    <submittedName>
        <fullName evidence="2">Uncharacterized protein</fullName>
    </submittedName>
</protein>
<feature type="region of interest" description="Disordered" evidence="1">
    <location>
        <begin position="1"/>
        <end position="128"/>
    </location>
</feature>
<keyword evidence="3" id="KW-1185">Reference proteome</keyword>
<evidence type="ECO:0000313" key="2">
    <source>
        <dbReference type="EMBL" id="KAK7020603.1"/>
    </source>
</evidence>
<evidence type="ECO:0000313" key="3">
    <source>
        <dbReference type="Proteomes" id="UP001383192"/>
    </source>
</evidence>
<dbReference type="Proteomes" id="UP001383192">
    <property type="component" value="Unassembled WGS sequence"/>
</dbReference>
<gene>
    <name evidence="2" type="ORF">VNI00_017732</name>
</gene>
<feature type="compositionally biased region" description="Gly residues" evidence="1">
    <location>
        <begin position="56"/>
        <end position="68"/>
    </location>
</feature>
<organism evidence="2 3">
    <name type="scientific">Paramarasmius palmivorus</name>
    <dbReference type="NCBI Taxonomy" id="297713"/>
    <lineage>
        <taxon>Eukaryota</taxon>
        <taxon>Fungi</taxon>
        <taxon>Dikarya</taxon>
        <taxon>Basidiomycota</taxon>
        <taxon>Agaricomycotina</taxon>
        <taxon>Agaricomycetes</taxon>
        <taxon>Agaricomycetidae</taxon>
        <taxon>Agaricales</taxon>
        <taxon>Marasmiineae</taxon>
        <taxon>Marasmiaceae</taxon>
        <taxon>Paramarasmius</taxon>
    </lineage>
</organism>
<feature type="compositionally biased region" description="Pro residues" evidence="1">
    <location>
        <begin position="1"/>
        <end position="19"/>
    </location>
</feature>
<reference evidence="2 3" key="1">
    <citation type="submission" date="2024-01" db="EMBL/GenBank/DDBJ databases">
        <title>A draft genome for a cacao thread blight-causing isolate of Paramarasmius palmivorus.</title>
        <authorList>
            <person name="Baruah I.K."/>
            <person name="Bukari Y."/>
            <person name="Amoako-Attah I."/>
            <person name="Meinhardt L.W."/>
            <person name="Bailey B.A."/>
            <person name="Cohen S.P."/>
        </authorList>
    </citation>
    <scope>NUCLEOTIDE SEQUENCE [LARGE SCALE GENOMIC DNA]</scope>
    <source>
        <strain evidence="2 3">GH-12</strain>
    </source>
</reference>
<proteinExistence type="predicted"/>
<comment type="caution">
    <text evidence="2">The sequence shown here is derived from an EMBL/GenBank/DDBJ whole genome shotgun (WGS) entry which is preliminary data.</text>
</comment>